<dbReference type="Proteomes" id="UP001163324">
    <property type="component" value="Chromosome 7"/>
</dbReference>
<protein>
    <submittedName>
        <fullName evidence="1">Uncharacterized protein</fullName>
    </submittedName>
</protein>
<sequence>MSSPDQKTGDSHESAAPAREPDLLDGQLLDEWLAAAQETRRTQFGVCFSNLDCIGNGQAAQQMPTFTSALTNMLKTIRKQQRVQILHGLEGVIRPGEMLLVLGRPGSGCSTFLKTLSGQTQGFDIGTESKINYQGISYHDLHKDFTGERIYLAELDVHFPELTLGQTLEFATSTRRSPSSKTGSEDQQKNEPKQRRRSHTLASLFNLDSAYDTPIGDALIRGVSGGEKRRTSIAEAYVGGAQLQCWDNSTRGLDSLTAKRFIELLRQSTDSLQPAVAMSLYQASEAMYRYFDKVLLLYEGREIFFGPIEEAEKYFTELGFARPSHATTPDFLTSLTSPRERIVQQGQEHRVPRSPDEFAAAWSRSEHARALRAEIETYHKTYSLASLYPGRELEKHTQHYHRRDERQRSILLFFATVLNSFVPAFEIDIMWAQRPIVEKQHRYAFYHPFVERLAFMLTDLPSKIIMSFLLHIPIYFMTNLRRTASAFFTYWCFMLTSLLTMAMLFRMIGAISKSRDGTMTPMSILTLLCALYIGFVVPPPYMVSWLGWFRYINPAAYTYESVLINELRNRQFPCSTSIPSGDGYGNIDSHGTVCPEVGNDPETGMVNGDWYLRMKYDYTEDHLWRNLGILFSMMAIFCVVHLLASEYITSQKSRGEILLFKEQPPSMESRDEETPSTEPFALSYRPSSGNVSGDEQLSQSGTNSGVPRLSRHASVFHWSGITYDIKSGRETKRLLHSINGWLKPGSLTALMGVTGAGKTTLLNALAGRAFSGEMGGTVFVDGVPPDATGSFQRRVGYVQQNDIHLPRATVREALQFSALLRQSKMRSNSEKLEYVETVLNLLDMDAYADAVVGVPGEGLNVEQRKRLSIGIEMVAMPDLVLFLDEPTSGLDSQTAWSICMLLRKLAHNGHTILCTVHQPSARLFSQFDRLLLLEDGKCLYFGDIGANTAILKSYFETRGARKCGDEENPAEWMMDVSETPTESHGRMVSWSDHWKISQEIQFISEQLDVFENDHTFQSNPSVRLLDHSEDEFGASIFQQLPVLVRRSFQDQWRDPVYLYTKVAVCIGLGLANGLSFYMAENDIQGLTNLLFSVFLISQFFSILSMLIIPRFTQARDLFEARERDSKLYSWVCLVAANIITEITWLTIISVLIFVCWYYPTGLYRNGDSMFGTTERGALSFVLIWAFTLWSSTLSQAFAASIEQPETAIQMATLCFWLSLVFCGYER</sequence>
<name>A0ACC0UTG8_9HYPO</name>
<keyword evidence="2" id="KW-1185">Reference proteome</keyword>
<organism evidence="1 2">
    <name type="scientific">Trichothecium roseum</name>
    <dbReference type="NCBI Taxonomy" id="47278"/>
    <lineage>
        <taxon>Eukaryota</taxon>
        <taxon>Fungi</taxon>
        <taxon>Dikarya</taxon>
        <taxon>Ascomycota</taxon>
        <taxon>Pezizomycotina</taxon>
        <taxon>Sordariomycetes</taxon>
        <taxon>Hypocreomycetidae</taxon>
        <taxon>Hypocreales</taxon>
        <taxon>Hypocreales incertae sedis</taxon>
        <taxon>Trichothecium</taxon>
    </lineage>
</organism>
<gene>
    <name evidence="1" type="ORF">N3K66_007252</name>
</gene>
<dbReference type="EMBL" id="CM047946">
    <property type="protein sequence ID" value="KAI9897396.1"/>
    <property type="molecule type" value="Genomic_DNA"/>
</dbReference>
<proteinExistence type="predicted"/>
<comment type="caution">
    <text evidence="1">The sequence shown here is derived from an EMBL/GenBank/DDBJ whole genome shotgun (WGS) entry which is preliminary data.</text>
</comment>
<evidence type="ECO:0000313" key="2">
    <source>
        <dbReference type="Proteomes" id="UP001163324"/>
    </source>
</evidence>
<evidence type="ECO:0000313" key="1">
    <source>
        <dbReference type="EMBL" id="KAI9897396.1"/>
    </source>
</evidence>
<reference evidence="1" key="1">
    <citation type="submission" date="2022-10" db="EMBL/GenBank/DDBJ databases">
        <title>Complete Genome of Trichothecium roseum strain YXFP-22015, a Plant Pathogen Isolated from Citrus.</title>
        <authorList>
            <person name="Wang Y."/>
            <person name="Zhu L."/>
        </authorList>
    </citation>
    <scope>NUCLEOTIDE SEQUENCE</scope>
    <source>
        <strain evidence="1">YXFP-22015</strain>
    </source>
</reference>
<accession>A0ACC0UTG8</accession>